<dbReference type="EMBL" id="JASPKZ010007294">
    <property type="protein sequence ID" value="KAJ9585169.1"/>
    <property type="molecule type" value="Genomic_DNA"/>
</dbReference>
<evidence type="ECO:0000313" key="2">
    <source>
        <dbReference type="Proteomes" id="UP001233999"/>
    </source>
</evidence>
<dbReference type="AlphaFoldDB" id="A0AAD7ZQT8"/>
<name>A0AAD7ZQT8_DIPPU</name>
<evidence type="ECO:0008006" key="3">
    <source>
        <dbReference type="Google" id="ProtNLM"/>
    </source>
</evidence>
<organism evidence="1 2">
    <name type="scientific">Diploptera punctata</name>
    <name type="common">Pacific beetle cockroach</name>
    <dbReference type="NCBI Taxonomy" id="6984"/>
    <lineage>
        <taxon>Eukaryota</taxon>
        <taxon>Metazoa</taxon>
        <taxon>Ecdysozoa</taxon>
        <taxon>Arthropoda</taxon>
        <taxon>Hexapoda</taxon>
        <taxon>Insecta</taxon>
        <taxon>Pterygota</taxon>
        <taxon>Neoptera</taxon>
        <taxon>Polyneoptera</taxon>
        <taxon>Dictyoptera</taxon>
        <taxon>Blattodea</taxon>
        <taxon>Blaberoidea</taxon>
        <taxon>Blaberidae</taxon>
        <taxon>Diplopterinae</taxon>
        <taxon>Diploptera</taxon>
    </lineage>
</organism>
<protein>
    <recommendedName>
        <fullName evidence="3">Reverse transcriptase zinc-binding domain-containing protein</fullName>
    </recommendedName>
</protein>
<proteinExistence type="predicted"/>
<sequence length="98" mass="11540">MRYIHTRQETVLNPTFVLTQFLTNHGKFQQYLHRIGKAASPKCPCSEDDQTAMHLLLHCKLQEKNRPAHIKDPNIVLRKVIKMPQTIKYINEIFQTLK</sequence>
<gene>
    <name evidence="1" type="ORF">L9F63_003025</name>
</gene>
<accession>A0AAD7ZQT8</accession>
<keyword evidence="2" id="KW-1185">Reference proteome</keyword>
<reference evidence="1" key="2">
    <citation type="submission" date="2023-05" db="EMBL/GenBank/DDBJ databases">
        <authorList>
            <person name="Fouks B."/>
        </authorList>
    </citation>
    <scope>NUCLEOTIDE SEQUENCE</scope>
    <source>
        <strain evidence="1">Stay&amp;Tobe</strain>
        <tissue evidence="1">Testes</tissue>
    </source>
</reference>
<reference evidence="1" key="1">
    <citation type="journal article" date="2023" name="IScience">
        <title>Live-bearing cockroach genome reveals convergent evolutionary mechanisms linked to viviparity in insects and beyond.</title>
        <authorList>
            <person name="Fouks B."/>
            <person name="Harrison M.C."/>
            <person name="Mikhailova A.A."/>
            <person name="Marchal E."/>
            <person name="English S."/>
            <person name="Carruthers M."/>
            <person name="Jennings E.C."/>
            <person name="Chiamaka E.L."/>
            <person name="Frigard R.A."/>
            <person name="Pippel M."/>
            <person name="Attardo G.M."/>
            <person name="Benoit J.B."/>
            <person name="Bornberg-Bauer E."/>
            <person name="Tobe S.S."/>
        </authorList>
    </citation>
    <scope>NUCLEOTIDE SEQUENCE</scope>
    <source>
        <strain evidence="1">Stay&amp;Tobe</strain>
    </source>
</reference>
<evidence type="ECO:0000313" key="1">
    <source>
        <dbReference type="EMBL" id="KAJ9585169.1"/>
    </source>
</evidence>
<comment type="caution">
    <text evidence="1">The sequence shown here is derived from an EMBL/GenBank/DDBJ whole genome shotgun (WGS) entry which is preliminary data.</text>
</comment>
<dbReference type="Proteomes" id="UP001233999">
    <property type="component" value="Unassembled WGS sequence"/>
</dbReference>